<dbReference type="GO" id="GO:0005886">
    <property type="term" value="C:plasma membrane"/>
    <property type="evidence" value="ECO:0007669"/>
    <property type="project" value="TreeGrafter"/>
</dbReference>
<evidence type="ECO:0000256" key="4">
    <source>
        <dbReference type="ARBA" id="ARBA00022741"/>
    </source>
</evidence>
<keyword evidence="4" id="KW-0547">Nucleotide-binding</keyword>
<dbReference type="Gene3D" id="3.40.50.10330">
    <property type="entry name" value="Probable inorganic polyphosphate/atp-NAD kinase, domain 1"/>
    <property type="match status" value="1"/>
</dbReference>
<protein>
    <recommendedName>
        <fullName evidence="9">DAGKc domain-containing protein</fullName>
    </recommendedName>
</protein>
<comment type="cofactor">
    <cofactor evidence="1">
        <name>Mg(2+)</name>
        <dbReference type="ChEBI" id="CHEBI:18420"/>
    </cofactor>
</comment>
<dbReference type="GO" id="GO:0008654">
    <property type="term" value="P:phospholipid biosynthetic process"/>
    <property type="evidence" value="ECO:0007669"/>
    <property type="project" value="UniProtKB-KW"/>
</dbReference>
<dbReference type="EMBL" id="CP047156">
    <property type="protein sequence ID" value="QHC01241.1"/>
    <property type="molecule type" value="Genomic_DNA"/>
</dbReference>
<evidence type="ECO:0000259" key="9">
    <source>
        <dbReference type="PROSITE" id="PS50146"/>
    </source>
</evidence>
<dbReference type="InterPro" id="IPR017438">
    <property type="entry name" value="ATP-NAD_kinase_N"/>
</dbReference>
<evidence type="ECO:0000256" key="6">
    <source>
        <dbReference type="ARBA" id="ARBA00022840"/>
    </source>
</evidence>
<dbReference type="AlphaFoldDB" id="A0A7L4YPN8"/>
<sequence>MPEVPPAGVSLLLVVNPNSRAARKGRVAPVRQALVTQGYDVEVATSQSGADLEHIVAASQPGQIVAALGGDGTIALAARGAYRSGAILLPLPGGRGNDLCDWLGIGTDPVVAARRVSAYTVQQLDAATANGELFIGVATIGFDSLANRYANEMRVIKGKSVYIAGGAKALAKWRGAEFPLRIDGEEVDARGMSVTIGNSGQYGGGIKICPRAVMDDGLLDVLVAGEVSKPGYVAMLPKLQAGTHLDHPQVRYLRGRRIEIGVPQSTNPKLQGEIVLYADGDPVASPPITIEVVPRAVRVLAPPAR</sequence>
<dbReference type="InterPro" id="IPR001206">
    <property type="entry name" value="Diacylglycerol_kinase_cat_dom"/>
</dbReference>
<dbReference type="PANTHER" id="PTHR12358:SF106">
    <property type="entry name" value="LIPID KINASE YEGS"/>
    <property type="match status" value="1"/>
</dbReference>
<dbReference type="GO" id="GO:0004143">
    <property type="term" value="F:ATP-dependent diacylglycerol kinase activity"/>
    <property type="evidence" value="ECO:0007669"/>
    <property type="project" value="TreeGrafter"/>
</dbReference>
<evidence type="ECO:0000256" key="7">
    <source>
        <dbReference type="ARBA" id="ARBA00023209"/>
    </source>
</evidence>
<feature type="domain" description="DAGKc" evidence="9">
    <location>
        <begin position="6"/>
        <end position="133"/>
    </location>
</feature>
<dbReference type="InterPro" id="IPR016064">
    <property type="entry name" value="NAD/diacylglycerol_kinase_sf"/>
</dbReference>
<dbReference type="SUPFAM" id="SSF111331">
    <property type="entry name" value="NAD kinase/diacylglycerol kinase-like"/>
    <property type="match status" value="1"/>
</dbReference>
<dbReference type="RefSeq" id="WP_159546378.1">
    <property type="nucleotide sequence ID" value="NZ_CP047156.1"/>
</dbReference>
<keyword evidence="6" id="KW-0067">ATP-binding</keyword>
<dbReference type="SMART" id="SM00046">
    <property type="entry name" value="DAGKc"/>
    <property type="match status" value="1"/>
</dbReference>
<evidence type="ECO:0000313" key="10">
    <source>
        <dbReference type="EMBL" id="QHC01241.1"/>
    </source>
</evidence>
<gene>
    <name evidence="10" type="ORF">EK0264_13715</name>
</gene>
<evidence type="ECO:0000256" key="1">
    <source>
        <dbReference type="ARBA" id="ARBA00001946"/>
    </source>
</evidence>
<organism evidence="10 11">
    <name type="scientific">Epidermidibacterium keratini</name>
    <dbReference type="NCBI Taxonomy" id="1891644"/>
    <lineage>
        <taxon>Bacteria</taxon>
        <taxon>Bacillati</taxon>
        <taxon>Actinomycetota</taxon>
        <taxon>Actinomycetes</taxon>
        <taxon>Sporichthyales</taxon>
        <taxon>Sporichthyaceae</taxon>
        <taxon>Epidermidibacterium</taxon>
    </lineage>
</organism>
<dbReference type="InterPro" id="IPR050187">
    <property type="entry name" value="Lipid_Phosphate_FormReg"/>
</dbReference>
<name>A0A7L4YPN8_9ACTN</name>
<keyword evidence="8" id="KW-1208">Phospholipid metabolism</keyword>
<keyword evidence="5" id="KW-0418">Kinase</keyword>
<dbReference type="FunCoup" id="A0A7L4YPN8">
    <property type="interactions" value="65"/>
</dbReference>
<accession>A0A7L4YPN8</accession>
<dbReference type="Pfam" id="PF00781">
    <property type="entry name" value="DAGK_cat"/>
    <property type="match status" value="1"/>
</dbReference>
<evidence type="ECO:0000256" key="8">
    <source>
        <dbReference type="ARBA" id="ARBA00023264"/>
    </source>
</evidence>
<dbReference type="GO" id="GO:0005524">
    <property type="term" value="F:ATP binding"/>
    <property type="evidence" value="ECO:0007669"/>
    <property type="project" value="UniProtKB-KW"/>
</dbReference>
<keyword evidence="7" id="KW-0443">Lipid metabolism</keyword>
<evidence type="ECO:0000256" key="2">
    <source>
        <dbReference type="ARBA" id="ARBA00005983"/>
    </source>
</evidence>
<keyword evidence="7" id="KW-0444">Lipid biosynthesis</keyword>
<dbReference type="Proteomes" id="UP000463857">
    <property type="component" value="Chromosome"/>
</dbReference>
<comment type="similarity">
    <text evidence="2">Belongs to the diacylglycerol/lipid kinase family.</text>
</comment>
<keyword evidence="7" id="KW-0594">Phospholipid biosynthesis</keyword>
<dbReference type="Pfam" id="PF19279">
    <property type="entry name" value="YegS_C"/>
    <property type="match status" value="1"/>
</dbReference>
<dbReference type="InParanoid" id="A0A7L4YPN8"/>
<keyword evidence="3" id="KW-0808">Transferase</keyword>
<keyword evidence="11" id="KW-1185">Reference proteome</keyword>
<proteinExistence type="inferred from homology"/>
<dbReference type="Gene3D" id="2.60.200.40">
    <property type="match status" value="1"/>
</dbReference>
<dbReference type="InterPro" id="IPR045540">
    <property type="entry name" value="YegS/DAGK_C"/>
</dbReference>
<reference evidence="10 11" key="1">
    <citation type="journal article" date="2018" name="Int. J. Syst. Evol. Microbiol.">
        <title>Epidermidibacterium keratini gen. nov., sp. nov., a member of the family Sporichthyaceae, isolated from keratin epidermis.</title>
        <authorList>
            <person name="Lee D.G."/>
            <person name="Trujillo M.E."/>
            <person name="Kang S."/>
            <person name="Nam J.J."/>
            <person name="Kim Y.J."/>
        </authorList>
    </citation>
    <scope>NUCLEOTIDE SEQUENCE [LARGE SCALE GENOMIC DNA]</scope>
    <source>
        <strain evidence="10 11">EPI-7</strain>
    </source>
</reference>
<evidence type="ECO:0000256" key="5">
    <source>
        <dbReference type="ARBA" id="ARBA00022777"/>
    </source>
</evidence>
<evidence type="ECO:0000256" key="3">
    <source>
        <dbReference type="ARBA" id="ARBA00022679"/>
    </source>
</evidence>
<dbReference type="KEGG" id="eke:EK0264_13715"/>
<dbReference type="PANTHER" id="PTHR12358">
    <property type="entry name" value="SPHINGOSINE KINASE"/>
    <property type="match status" value="1"/>
</dbReference>
<dbReference type="OrthoDB" id="142078at2"/>
<evidence type="ECO:0000313" key="11">
    <source>
        <dbReference type="Proteomes" id="UP000463857"/>
    </source>
</evidence>
<dbReference type="PROSITE" id="PS50146">
    <property type="entry name" value="DAGK"/>
    <property type="match status" value="1"/>
</dbReference>